<dbReference type="GO" id="GO:0016787">
    <property type="term" value="F:hydrolase activity"/>
    <property type="evidence" value="ECO:0007669"/>
    <property type="project" value="UniProtKB-KW"/>
</dbReference>
<dbReference type="GO" id="GO:0005524">
    <property type="term" value="F:ATP binding"/>
    <property type="evidence" value="ECO:0007669"/>
    <property type="project" value="InterPro"/>
</dbReference>
<dbReference type="InterPro" id="IPR027417">
    <property type="entry name" value="P-loop_NTPase"/>
</dbReference>
<gene>
    <name evidence="5" type="ORF">F4Y60_12595</name>
</gene>
<evidence type="ECO:0000256" key="1">
    <source>
        <dbReference type="ARBA" id="ARBA00022801"/>
    </source>
</evidence>
<evidence type="ECO:0000259" key="4">
    <source>
        <dbReference type="PROSITE" id="PS51194"/>
    </source>
</evidence>
<dbReference type="InterPro" id="IPR049730">
    <property type="entry name" value="SNF2/RAD54-like_C"/>
</dbReference>
<feature type="domain" description="Helicase C-terminal" evidence="4">
    <location>
        <begin position="885"/>
        <end position="1038"/>
    </location>
</feature>
<keyword evidence="5" id="KW-0067">ATP-binding</keyword>
<evidence type="ECO:0000259" key="3">
    <source>
        <dbReference type="PROSITE" id="PS51192"/>
    </source>
</evidence>
<organism evidence="5">
    <name type="scientific">Boseongicola sp. SB0664_bin_43</name>
    <dbReference type="NCBI Taxonomy" id="2604844"/>
    <lineage>
        <taxon>Bacteria</taxon>
        <taxon>Pseudomonadati</taxon>
        <taxon>Pseudomonadota</taxon>
        <taxon>Alphaproteobacteria</taxon>
        <taxon>Rhodobacterales</taxon>
        <taxon>Paracoccaceae</taxon>
        <taxon>Boseongicola</taxon>
    </lineage>
</organism>
<keyword evidence="5" id="KW-0547">Nucleotide-binding</keyword>
<feature type="coiled-coil region" evidence="2">
    <location>
        <begin position="1005"/>
        <end position="1032"/>
    </location>
</feature>
<proteinExistence type="predicted"/>
<keyword evidence="2" id="KW-0175">Coiled coil</keyword>
<dbReference type="InterPro" id="IPR022138">
    <property type="entry name" value="DUF3670"/>
</dbReference>
<keyword evidence="5" id="KW-0347">Helicase</keyword>
<dbReference type="AlphaFoldDB" id="A0A6B0Y4I4"/>
<feature type="domain" description="Helicase ATP-binding" evidence="3">
    <location>
        <begin position="585"/>
        <end position="754"/>
    </location>
</feature>
<dbReference type="GO" id="GO:0004386">
    <property type="term" value="F:helicase activity"/>
    <property type="evidence" value="ECO:0007669"/>
    <property type="project" value="UniProtKB-KW"/>
</dbReference>
<dbReference type="Pfam" id="PF00176">
    <property type="entry name" value="SNF2-rel_dom"/>
    <property type="match status" value="1"/>
</dbReference>
<dbReference type="PROSITE" id="PS51194">
    <property type="entry name" value="HELICASE_CTER"/>
    <property type="match status" value="1"/>
</dbReference>
<accession>A0A6B0Y4I4</accession>
<dbReference type="SMART" id="SM00490">
    <property type="entry name" value="HELICc"/>
    <property type="match status" value="1"/>
</dbReference>
<dbReference type="EMBL" id="VXRY01000518">
    <property type="protein sequence ID" value="MXY34897.1"/>
    <property type="molecule type" value="Genomic_DNA"/>
</dbReference>
<dbReference type="PROSITE" id="PS51192">
    <property type="entry name" value="HELICASE_ATP_BIND_1"/>
    <property type="match status" value="1"/>
</dbReference>
<dbReference type="CDD" id="cd18012">
    <property type="entry name" value="DEXQc_arch_SWI2_SNF2"/>
    <property type="match status" value="1"/>
</dbReference>
<dbReference type="InterPro" id="IPR014001">
    <property type="entry name" value="Helicase_ATP-bd"/>
</dbReference>
<dbReference type="SUPFAM" id="SSF52540">
    <property type="entry name" value="P-loop containing nucleoside triphosphate hydrolases"/>
    <property type="match status" value="2"/>
</dbReference>
<protein>
    <submittedName>
        <fullName evidence="5">DEAD/DEAH box helicase</fullName>
    </submittedName>
</protein>
<keyword evidence="1" id="KW-0378">Hydrolase</keyword>
<evidence type="ECO:0000313" key="5">
    <source>
        <dbReference type="EMBL" id="MXY34897.1"/>
    </source>
</evidence>
<dbReference type="CDD" id="cd18793">
    <property type="entry name" value="SF2_C_SNF"/>
    <property type="match status" value="1"/>
</dbReference>
<dbReference type="SMART" id="SM00487">
    <property type="entry name" value="DEXDc"/>
    <property type="match status" value="1"/>
</dbReference>
<sequence length="1056" mass="119449">MEIYHGSWIPRPADEFDNPGQFVFWVETSEHGKGKPTPGQHPSHLSDATRLDSFLASDLRLGRAAVEAACPGPGAFRATMPSANGKPLPSLEMAQLSGEYLPERFEWNDWDISGIALGNPLAFLRELQFLSSFAETEFRIGHDLNFWIKYAQQLRAMVRQHQFLPVMKCRQPRKGRTQPKYVAGWAPADSLYERNLHEFAAAMPAVCTLVGSERNGRTNGKAPVSILDRTDLLRQFSEQQVDMLVSGTPFTKSFLNPLKDSWFAGALAQTLESRVSAGIDPPSPDEADVASWLAWQRKILGQAQRTGFSIGFRLSQDEGSKDDRWRIGFFVSCNEDPSLSVDLSEWWPMSERKKGDWQKRFGRQFERNLLVSLGQAGRICPLLWQGMETATPAGVEIDLDTAYEFLKDDALVLESAGYRIVLPSWWTPKGRRRARLRVRASGAGSQPQQSSPASGLLNLDSLVQYDYELSIDGEPVTEDEWKTLLEAKSPLVKFRGEWMEIDHRRMSETLELWRNREGGVGVEFSQLIKDMAEADPDTEEFVFDDVLGEVLKGLQSLESIEPMDNPAGMCGDLRAYQKTGLAWLARQERLGLNPCLADDMGLGKTVQLIALLLHERQHDGRVPDSGIQPTLLVAPTSVLSNWKREAEKFAPKLKCHIHHGPDRVRDRADFARSVSGLDLIVTSFNLARSDKETLNAVRWRRVVIDEAQNIKNPKSAQAKAIFSLAGTHRIAMTGTPIENRLMDMWSLFRFLNPGYLGTEAQFRRAYEVPIQRENDQVRARQLQQLVQPFILRRLKSDKSIIDDLPDKVEQKVYCNLTKEQASLYQAVVEDVEDRIAESEGMARRGLILSTLMKLKQVCNHPAQFLQDESAFDESRSHKLARMNEMIEEALVESASLLVFTQFTEIGERLEALFRERHSCPVHYLHGGTTRRRREKMIESFQDPDSPAGIFVLSLRAGGVGITLTQASHVFHFDRWWNPAVEDQATDRAYRIGQQKTVFAHKMVTLGTLEERIDEMIEAKKALAENIVGADENWLTEMDNDAFRQLISLNRQSIVEA</sequence>
<dbReference type="Gene3D" id="3.40.50.10810">
    <property type="entry name" value="Tandem AAA-ATPase domain"/>
    <property type="match status" value="1"/>
</dbReference>
<dbReference type="InterPro" id="IPR001650">
    <property type="entry name" value="Helicase_C-like"/>
</dbReference>
<dbReference type="FunFam" id="3.40.50.300:FF:000533">
    <property type="entry name" value="Helicase, Snf2 family"/>
    <property type="match status" value="1"/>
</dbReference>
<name>A0A6B0Y4I4_9RHOB</name>
<dbReference type="Pfam" id="PF12419">
    <property type="entry name" value="DUF3670"/>
    <property type="match status" value="1"/>
</dbReference>
<dbReference type="InterPro" id="IPR038718">
    <property type="entry name" value="SNF2-like_sf"/>
</dbReference>
<dbReference type="Pfam" id="PF00271">
    <property type="entry name" value="Helicase_C"/>
    <property type="match status" value="1"/>
</dbReference>
<dbReference type="Gene3D" id="3.40.50.300">
    <property type="entry name" value="P-loop containing nucleotide triphosphate hydrolases"/>
    <property type="match status" value="1"/>
</dbReference>
<reference evidence="5" key="1">
    <citation type="submission" date="2019-09" db="EMBL/GenBank/DDBJ databases">
        <title>Characterisation of the sponge microbiome using genome-centric metagenomics.</title>
        <authorList>
            <person name="Engelberts J.P."/>
            <person name="Robbins S.J."/>
            <person name="De Goeij J.M."/>
            <person name="Aranda M."/>
            <person name="Bell S.C."/>
            <person name="Webster N.S."/>
        </authorList>
    </citation>
    <scope>NUCLEOTIDE SEQUENCE</scope>
    <source>
        <strain evidence="5">SB0664_bin_43</strain>
    </source>
</reference>
<dbReference type="PANTHER" id="PTHR10799">
    <property type="entry name" value="SNF2/RAD54 HELICASE FAMILY"/>
    <property type="match status" value="1"/>
</dbReference>
<evidence type="ECO:0000256" key="2">
    <source>
        <dbReference type="SAM" id="Coils"/>
    </source>
</evidence>
<dbReference type="InterPro" id="IPR000330">
    <property type="entry name" value="SNF2_N"/>
</dbReference>
<comment type="caution">
    <text evidence="5">The sequence shown here is derived from an EMBL/GenBank/DDBJ whole genome shotgun (WGS) entry which is preliminary data.</text>
</comment>